<dbReference type="GO" id="GO:0005886">
    <property type="term" value="C:plasma membrane"/>
    <property type="evidence" value="ECO:0007669"/>
    <property type="project" value="UniProtKB-SubCell"/>
</dbReference>
<feature type="domain" description="RDD" evidence="7">
    <location>
        <begin position="16"/>
        <end position="152"/>
    </location>
</feature>
<evidence type="ECO:0000256" key="2">
    <source>
        <dbReference type="ARBA" id="ARBA00022475"/>
    </source>
</evidence>
<dbReference type="PANTHER" id="PTHR36115">
    <property type="entry name" value="PROLINE-RICH ANTIGEN HOMOLOG-RELATED"/>
    <property type="match status" value="1"/>
</dbReference>
<accession>A0A7W7KKT2</accession>
<evidence type="ECO:0000256" key="1">
    <source>
        <dbReference type="ARBA" id="ARBA00004651"/>
    </source>
</evidence>
<feature type="transmembrane region" description="Helical" evidence="6">
    <location>
        <begin position="118"/>
        <end position="140"/>
    </location>
</feature>
<name>A0A7W7KKT2_PSENT</name>
<evidence type="ECO:0000256" key="5">
    <source>
        <dbReference type="ARBA" id="ARBA00023136"/>
    </source>
</evidence>
<organism evidence="8 9">
    <name type="scientific">Pseudomonas nitroreducens</name>
    <dbReference type="NCBI Taxonomy" id="46680"/>
    <lineage>
        <taxon>Bacteria</taxon>
        <taxon>Pseudomonadati</taxon>
        <taxon>Pseudomonadota</taxon>
        <taxon>Gammaproteobacteria</taxon>
        <taxon>Pseudomonadales</taxon>
        <taxon>Pseudomonadaceae</taxon>
        <taxon>Pseudomonas</taxon>
    </lineage>
</organism>
<comment type="subcellular location">
    <subcellularLocation>
        <location evidence="1">Cell membrane</location>
        <topology evidence="1">Multi-pass membrane protein</topology>
    </subcellularLocation>
</comment>
<dbReference type="InterPro" id="IPR010432">
    <property type="entry name" value="RDD"/>
</dbReference>
<keyword evidence="2" id="KW-1003">Cell membrane</keyword>
<dbReference type="RefSeq" id="WP_184591178.1">
    <property type="nucleotide sequence ID" value="NZ_JACHLI010000013.1"/>
</dbReference>
<dbReference type="EMBL" id="JACHLI010000013">
    <property type="protein sequence ID" value="MBB4864641.1"/>
    <property type="molecule type" value="Genomic_DNA"/>
</dbReference>
<dbReference type="Proteomes" id="UP000566995">
    <property type="component" value="Unassembled WGS sequence"/>
</dbReference>
<comment type="caution">
    <text evidence="8">The sequence shown here is derived from an EMBL/GenBank/DDBJ whole genome shotgun (WGS) entry which is preliminary data.</text>
</comment>
<protein>
    <submittedName>
        <fullName evidence="8">Putative RDD family membrane protein YckC</fullName>
    </submittedName>
</protein>
<evidence type="ECO:0000313" key="9">
    <source>
        <dbReference type="Proteomes" id="UP000566995"/>
    </source>
</evidence>
<dbReference type="InterPro" id="IPR051791">
    <property type="entry name" value="Pra-immunoreactive"/>
</dbReference>
<evidence type="ECO:0000256" key="6">
    <source>
        <dbReference type="SAM" id="Phobius"/>
    </source>
</evidence>
<keyword evidence="3 6" id="KW-0812">Transmembrane</keyword>
<reference evidence="8 9" key="1">
    <citation type="submission" date="2020-08" db="EMBL/GenBank/DDBJ databases">
        <title>Functional genomics of gut bacteria from endangered species of beetles.</title>
        <authorList>
            <person name="Carlos-Shanley C."/>
        </authorList>
    </citation>
    <scope>NUCLEOTIDE SEQUENCE [LARGE SCALE GENOMIC DNA]</scope>
    <source>
        <strain evidence="8 9">S00179</strain>
    </source>
</reference>
<gene>
    <name evidence="8" type="ORF">HNP46_003512</name>
</gene>
<dbReference type="PANTHER" id="PTHR36115:SF10">
    <property type="entry name" value="RDD DOMAIN-CONTAINING PROTEIN"/>
    <property type="match status" value="1"/>
</dbReference>
<keyword evidence="4 6" id="KW-1133">Transmembrane helix</keyword>
<evidence type="ECO:0000256" key="3">
    <source>
        <dbReference type="ARBA" id="ARBA00022692"/>
    </source>
</evidence>
<proteinExistence type="predicted"/>
<keyword evidence="5 6" id="KW-0472">Membrane</keyword>
<feature type="transmembrane region" description="Helical" evidence="6">
    <location>
        <begin position="22"/>
        <end position="43"/>
    </location>
</feature>
<evidence type="ECO:0000259" key="7">
    <source>
        <dbReference type="Pfam" id="PF06271"/>
    </source>
</evidence>
<evidence type="ECO:0000313" key="8">
    <source>
        <dbReference type="EMBL" id="MBB4864641.1"/>
    </source>
</evidence>
<evidence type="ECO:0000256" key="4">
    <source>
        <dbReference type="ARBA" id="ARBA00022989"/>
    </source>
</evidence>
<sequence>MPKPQQLQPAGSFPPATLIRRFAAMFYDFLLCVALMMVVTLAYQQGLLRLIYGSEKLRQLADQGGLIGDPLLSSLLFVSVFAFFAKFWTHNGQTLGMQVWGIRVQNANGSPISLMQALLRFVIAIGSWACLGLGFLWMLWDKDKRTWQDRYSESVVIQIPKDVRKAAQGRR</sequence>
<feature type="transmembrane region" description="Helical" evidence="6">
    <location>
        <begin position="64"/>
        <end position="85"/>
    </location>
</feature>
<dbReference type="Pfam" id="PF06271">
    <property type="entry name" value="RDD"/>
    <property type="match status" value="1"/>
</dbReference>
<dbReference type="AlphaFoldDB" id="A0A7W7KKT2"/>